<keyword evidence="5 8" id="KW-1133">Transmembrane helix</keyword>
<feature type="domain" description="Cation efflux protein transmembrane" evidence="9">
    <location>
        <begin position="21"/>
        <end position="213"/>
    </location>
</feature>
<protein>
    <submittedName>
        <fullName evidence="11">Cation diffusion facilitator family transporter</fullName>
    </submittedName>
</protein>
<evidence type="ECO:0000313" key="12">
    <source>
        <dbReference type="Proteomes" id="UP001501057"/>
    </source>
</evidence>
<evidence type="ECO:0000256" key="7">
    <source>
        <dbReference type="ARBA" id="ARBA00023136"/>
    </source>
</evidence>
<dbReference type="NCBIfam" id="TIGR01297">
    <property type="entry name" value="CDF"/>
    <property type="match status" value="1"/>
</dbReference>
<dbReference type="InterPro" id="IPR036837">
    <property type="entry name" value="Cation_efflux_CTD_sf"/>
</dbReference>
<evidence type="ECO:0000256" key="8">
    <source>
        <dbReference type="SAM" id="Phobius"/>
    </source>
</evidence>
<keyword evidence="4 8" id="KW-0812">Transmembrane</keyword>
<proteinExistence type="inferred from homology"/>
<dbReference type="InterPro" id="IPR027469">
    <property type="entry name" value="Cation_efflux_TMD_sf"/>
</dbReference>
<evidence type="ECO:0000259" key="9">
    <source>
        <dbReference type="Pfam" id="PF01545"/>
    </source>
</evidence>
<sequence>MGHGHDHAPSGTGIQHRRKLVLVLALTASVLVVQAVVAMVTGSLALLADAGHMLSDSIGLVMALAAIAVAQRGAPPGSRRTFGYHRTEILAAGANGLLLIGLCAWIVLSAIGRLGDPVDLEAWPVLAAGAVGLVVNVIGLMVLRSGAQDSLNVRGAYLEVLGDALGSVAVIVSSVVILLTGWVRADAVASLAIATLILPRAISLLRDVVAVLMESSPADVDLDELRRHILEAPGVADVHDLHVWTITSGMPVMSAHVVVEDSIEAMGQAHEVLDGLRSCLSEHFDVAHSTLQLEPRGHADSEPHLHA</sequence>
<dbReference type="Pfam" id="PF16916">
    <property type="entry name" value="ZT_dimer"/>
    <property type="match status" value="1"/>
</dbReference>
<reference evidence="11 12" key="1">
    <citation type="journal article" date="2019" name="Int. J. Syst. Evol. Microbiol.">
        <title>The Global Catalogue of Microorganisms (GCM) 10K type strain sequencing project: providing services to taxonomists for standard genome sequencing and annotation.</title>
        <authorList>
            <consortium name="The Broad Institute Genomics Platform"/>
            <consortium name="The Broad Institute Genome Sequencing Center for Infectious Disease"/>
            <person name="Wu L."/>
            <person name="Ma J."/>
        </authorList>
    </citation>
    <scope>NUCLEOTIDE SEQUENCE [LARGE SCALE GENOMIC DNA]</scope>
    <source>
        <strain evidence="11 12">JCM 13518</strain>
    </source>
</reference>
<dbReference type="Gene3D" id="1.20.1510.10">
    <property type="entry name" value="Cation efflux protein transmembrane domain"/>
    <property type="match status" value="1"/>
</dbReference>
<keyword evidence="3" id="KW-0813">Transport</keyword>
<gene>
    <name evidence="11" type="ORF">GCM10009710_36280</name>
</gene>
<dbReference type="InterPro" id="IPR027470">
    <property type="entry name" value="Cation_efflux_CTD"/>
</dbReference>
<feature type="transmembrane region" description="Helical" evidence="8">
    <location>
        <begin position="90"/>
        <end position="111"/>
    </location>
</feature>
<dbReference type="InterPro" id="IPR058533">
    <property type="entry name" value="Cation_efflux_TM"/>
</dbReference>
<dbReference type="EMBL" id="BAAAME010000010">
    <property type="protein sequence ID" value="GAA1753377.1"/>
    <property type="molecule type" value="Genomic_DNA"/>
</dbReference>
<keyword evidence="7 8" id="KW-0472">Membrane</keyword>
<evidence type="ECO:0000256" key="1">
    <source>
        <dbReference type="ARBA" id="ARBA00004141"/>
    </source>
</evidence>
<name>A0ABN2KD20_9ACTN</name>
<dbReference type="PANTHER" id="PTHR11562">
    <property type="entry name" value="CATION EFFLUX PROTEIN/ ZINC TRANSPORTER"/>
    <property type="match status" value="1"/>
</dbReference>
<evidence type="ECO:0000256" key="6">
    <source>
        <dbReference type="ARBA" id="ARBA00023065"/>
    </source>
</evidence>
<feature type="transmembrane region" description="Helical" evidence="8">
    <location>
        <begin position="53"/>
        <end position="70"/>
    </location>
</feature>
<dbReference type="Pfam" id="PF01545">
    <property type="entry name" value="Cation_efflux"/>
    <property type="match status" value="1"/>
</dbReference>
<evidence type="ECO:0000256" key="4">
    <source>
        <dbReference type="ARBA" id="ARBA00022692"/>
    </source>
</evidence>
<dbReference type="PANTHER" id="PTHR11562:SF17">
    <property type="entry name" value="RE54080P-RELATED"/>
    <property type="match status" value="1"/>
</dbReference>
<keyword evidence="6" id="KW-0406">Ion transport</keyword>
<evidence type="ECO:0000256" key="3">
    <source>
        <dbReference type="ARBA" id="ARBA00022448"/>
    </source>
</evidence>
<feature type="transmembrane region" description="Helical" evidence="8">
    <location>
        <begin position="20"/>
        <end position="47"/>
    </location>
</feature>
<evidence type="ECO:0000256" key="5">
    <source>
        <dbReference type="ARBA" id="ARBA00022989"/>
    </source>
</evidence>
<dbReference type="Proteomes" id="UP001501057">
    <property type="component" value="Unassembled WGS sequence"/>
</dbReference>
<evidence type="ECO:0000256" key="2">
    <source>
        <dbReference type="ARBA" id="ARBA00008873"/>
    </source>
</evidence>
<feature type="transmembrane region" description="Helical" evidence="8">
    <location>
        <begin position="155"/>
        <end position="181"/>
    </location>
</feature>
<feature type="domain" description="Cation efflux protein cytoplasmic" evidence="10">
    <location>
        <begin position="217"/>
        <end position="295"/>
    </location>
</feature>
<evidence type="ECO:0000313" key="11">
    <source>
        <dbReference type="EMBL" id="GAA1753377.1"/>
    </source>
</evidence>
<keyword evidence="12" id="KW-1185">Reference proteome</keyword>
<comment type="caution">
    <text evidence="11">The sequence shown here is derived from an EMBL/GenBank/DDBJ whole genome shotgun (WGS) entry which is preliminary data.</text>
</comment>
<feature type="transmembrane region" description="Helical" evidence="8">
    <location>
        <begin position="123"/>
        <end position="143"/>
    </location>
</feature>
<evidence type="ECO:0000259" key="10">
    <source>
        <dbReference type="Pfam" id="PF16916"/>
    </source>
</evidence>
<comment type="similarity">
    <text evidence="2">Belongs to the cation diffusion facilitator (CDF) transporter (TC 2.A.4) family. SLC30A subfamily.</text>
</comment>
<dbReference type="SUPFAM" id="SSF160240">
    <property type="entry name" value="Cation efflux protein cytoplasmic domain-like"/>
    <property type="match status" value="1"/>
</dbReference>
<comment type="subcellular location">
    <subcellularLocation>
        <location evidence="1">Membrane</location>
        <topology evidence="1">Multi-pass membrane protein</topology>
    </subcellularLocation>
</comment>
<dbReference type="RefSeq" id="WP_344204182.1">
    <property type="nucleotide sequence ID" value="NZ_BAAAME010000010.1"/>
</dbReference>
<organism evidence="11 12">
    <name type="scientific">Aeromicrobium alkaliterrae</name>
    <dbReference type="NCBI Taxonomy" id="302168"/>
    <lineage>
        <taxon>Bacteria</taxon>
        <taxon>Bacillati</taxon>
        <taxon>Actinomycetota</taxon>
        <taxon>Actinomycetes</taxon>
        <taxon>Propionibacteriales</taxon>
        <taxon>Nocardioidaceae</taxon>
        <taxon>Aeromicrobium</taxon>
    </lineage>
</organism>
<dbReference type="InterPro" id="IPR002524">
    <property type="entry name" value="Cation_efflux"/>
</dbReference>
<dbReference type="SUPFAM" id="SSF161111">
    <property type="entry name" value="Cation efflux protein transmembrane domain-like"/>
    <property type="match status" value="1"/>
</dbReference>
<dbReference type="Gene3D" id="3.30.70.1350">
    <property type="entry name" value="Cation efflux protein, cytoplasmic domain"/>
    <property type="match status" value="1"/>
</dbReference>
<dbReference type="InterPro" id="IPR050681">
    <property type="entry name" value="CDF/SLC30A"/>
</dbReference>
<accession>A0ABN2KD20</accession>